<name>I2FSX0_USTHO</name>
<evidence type="ECO:0000313" key="3">
    <source>
        <dbReference type="Proteomes" id="UP000006174"/>
    </source>
</evidence>
<keyword evidence="3" id="KW-1185">Reference proteome</keyword>
<protein>
    <submittedName>
        <fullName evidence="2">Uncharacterized protein</fullName>
    </submittedName>
</protein>
<dbReference type="EMBL" id="CAGI01000150">
    <property type="protein sequence ID" value="CCF50013.1"/>
    <property type="molecule type" value="Genomic_DNA"/>
</dbReference>
<accession>I2FSX0</accession>
<gene>
    <name evidence="2" type="ORF">UHOR_14149</name>
</gene>
<comment type="caution">
    <text evidence="2">The sequence shown here is derived from an EMBL/GenBank/DDBJ whole genome shotgun (WGS) entry which is preliminary data.</text>
</comment>
<proteinExistence type="predicted"/>
<dbReference type="AlphaFoldDB" id="I2FSX0"/>
<evidence type="ECO:0000256" key="1">
    <source>
        <dbReference type="SAM" id="MobiDB-lite"/>
    </source>
</evidence>
<evidence type="ECO:0000313" key="2">
    <source>
        <dbReference type="EMBL" id="CCF50013.1"/>
    </source>
</evidence>
<sequence length="241" mass="26501">MWFQLTAVDTLSRGSLAQLLVDRYFEVTPRSGVNMLAPTQVSSVLTEWLMIPGLQWMTAFGSNDQESQTTMQCSAIATGNKSTKYTYCEVIATNVMCRVGKDPLTCYDKEHGYITIPSVSPATLCHGPECSRSRRVTGSYGRSTSIEDLVDTIREHGHSAVSMETMDSYRLTCKGGPSHMQGGPGTATRRTKLKEQAQPQRGPSSRSMQMVTTQGLKRQESKEPSLVKGEGAVYRELASRS</sequence>
<dbReference type="Proteomes" id="UP000006174">
    <property type="component" value="Unassembled WGS sequence"/>
</dbReference>
<dbReference type="HOGENOM" id="CLU_1152474_0_0_1"/>
<organism evidence="2 3">
    <name type="scientific">Ustilago hordei</name>
    <name type="common">Barley covered smut fungus</name>
    <dbReference type="NCBI Taxonomy" id="120017"/>
    <lineage>
        <taxon>Eukaryota</taxon>
        <taxon>Fungi</taxon>
        <taxon>Dikarya</taxon>
        <taxon>Basidiomycota</taxon>
        <taxon>Ustilaginomycotina</taxon>
        <taxon>Ustilaginomycetes</taxon>
        <taxon>Ustilaginales</taxon>
        <taxon>Ustilaginaceae</taxon>
        <taxon>Ustilago</taxon>
    </lineage>
</organism>
<reference evidence="2 3" key="1">
    <citation type="journal article" date="2012" name="Plant Cell">
        <title>Genome comparison of barley and maize smut fungi reveals targeted loss of RNA silencing components and species-specific presence of transposable elements.</title>
        <authorList>
            <person name="Laurie J.D."/>
            <person name="Ali S."/>
            <person name="Linning R."/>
            <person name="Mannhaupt G."/>
            <person name="Wong P."/>
            <person name="Gueldener U."/>
            <person name="Muensterkoetter M."/>
            <person name="Moore R."/>
            <person name="Kahmann R."/>
            <person name="Bakkeren G."/>
            <person name="Schirawski J."/>
        </authorList>
    </citation>
    <scope>NUCLEOTIDE SEQUENCE [LARGE SCALE GENOMIC DNA]</scope>
    <source>
        <strain evidence="3">Uh4875-4</strain>
    </source>
</reference>
<feature type="region of interest" description="Disordered" evidence="1">
    <location>
        <begin position="175"/>
        <end position="241"/>
    </location>
</feature>
<feature type="compositionally biased region" description="Polar residues" evidence="1">
    <location>
        <begin position="197"/>
        <end position="216"/>
    </location>
</feature>